<evidence type="ECO:0000313" key="3">
    <source>
        <dbReference type="Proteomes" id="UP000824250"/>
    </source>
</evidence>
<dbReference type="AlphaFoldDB" id="A0A9D1A6V6"/>
<evidence type="ECO:0000256" key="1">
    <source>
        <dbReference type="ARBA" id="ARBA00008591"/>
    </source>
</evidence>
<dbReference type="PANTHER" id="PTHR37298:SF1">
    <property type="entry name" value="UPF0111 PROTEIN YKAA"/>
    <property type="match status" value="1"/>
</dbReference>
<comment type="similarity">
    <text evidence="1">Belongs to the UPF0111 family.</text>
</comment>
<proteinExistence type="inferred from homology"/>
<protein>
    <submittedName>
        <fullName evidence="2">DUF47 family protein</fullName>
    </submittedName>
</protein>
<organism evidence="2 3">
    <name type="scientific">Candidatus Copromonas faecavium</name>
    <name type="common">nom. illeg.</name>
    <dbReference type="NCBI Taxonomy" id="2840740"/>
    <lineage>
        <taxon>Bacteria</taxon>
        <taxon>Bacillati</taxon>
        <taxon>Bacillota</taxon>
        <taxon>Clostridia</taxon>
        <taxon>Lachnospirales</taxon>
        <taxon>Lachnospiraceae</taxon>
        <taxon>Candidatus Copromonas (nom. illeg.)</taxon>
    </lineage>
</organism>
<dbReference type="InterPro" id="IPR018445">
    <property type="entry name" value="Put_Phosphate_transp_reg"/>
</dbReference>
<accession>A0A9D1A6V6</accession>
<name>A0A9D1A6V6_9FIRM</name>
<reference evidence="2" key="2">
    <citation type="journal article" date="2021" name="PeerJ">
        <title>Extensive microbial diversity within the chicken gut microbiome revealed by metagenomics and culture.</title>
        <authorList>
            <person name="Gilroy R."/>
            <person name="Ravi A."/>
            <person name="Getino M."/>
            <person name="Pursley I."/>
            <person name="Horton D.L."/>
            <person name="Alikhan N.F."/>
            <person name="Baker D."/>
            <person name="Gharbi K."/>
            <person name="Hall N."/>
            <person name="Watson M."/>
            <person name="Adriaenssens E.M."/>
            <person name="Foster-Nyarko E."/>
            <person name="Jarju S."/>
            <person name="Secka A."/>
            <person name="Antonio M."/>
            <person name="Oren A."/>
            <person name="Chaudhuri R.R."/>
            <person name="La Ragione R."/>
            <person name="Hildebrand F."/>
            <person name="Pallen M.J."/>
        </authorList>
    </citation>
    <scope>NUCLEOTIDE SEQUENCE</scope>
    <source>
        <strain evidence="2">CHK180-2868</strain>
    </source>
</reference>
<dbReference type="Proteomes" id="UP000824250">
    <property type="component" value="Unassembled WGS sequence"/>
</dbReference>
<dbReference type="PANTHER" id="PTHR37298">
    <property type="entry name" value="UPF0111 PROTEIN YKAA"/>
    <property type="match status" value="1"/>
</dbReference>
<evidence type="ECO:0000313" key="2">
    <source>
        <dbReference type="EMBL" id="HIR05933.1"/>
    </source>
</evidence>
<gene>
    <name evidence="2" type="ORF">IAB28_08220</name>
</gene>
<dbReference type="Gene3D" id="1.20.58.220">
    <property type="entry name" value="Phosphate transport system protein phou homolog 2, domain 2"/>
    <property type="match status" value="1"/>
</dbReference>
<sequence length="207" mass="24403">MASKSDRFYYQNFIEAAEYSCKAAEYLSQCVKDYHPENIREMLDKMHEFEHQADGIRHEMSVTLAKAFVTPIDREDLAELSQNIDEVTDKIEEVLQRFYIHHVKTIPEEAVEFTRKIVSCCTKMQDMLKELPNFKKPERLHAMVIELNNAEEDCDRFYLDATMKIREHFTDVLEVVAWREIYDYLEDCADACEHVADSVEEVVMKNT</sequence>
<reference evidence="2" key="1">
    <citation type="submission" date="2020-10" db="EMBL/GenBank/DDBJ databases">
        <authorList>
            <person name="Gilroy R."/>
        </authorList>
    </citation>
    <scope>NUCLEOTIDE SEQUENCE</scope>
    <source>
        <strain evidence="2">CHK180-2868</strain>
    </source>
</reference>
<dbReference type="Pfam" id="PF01865">
    <property type="entry name" value="PhoU_div"/>
    <property type="match status" value="1"/>
</dbReference>
<comment type="caution">
    <text evidence="2">The sequence shown here is derived from an EMBL/GenBank/DDBJ whole genome shotgun (WGS) entry which is preliminary data.</text>
</comment>
<dbReference type="InterPro" id="IPR052912">
    <property type="entry name" value="UPF0111_domain"/>
</dbReference>
<dbReference type="EMBL" id="DVGC01000045">
    <property type="protein sequence ID" value="HIR05933.1"/>
    <property type="molecule type" value="Genomic_DNA"/>
</dbReference>
<dbReference type="InterPro" id="IPR038078">
    <property type="entry name" value="PhoU-like_sf"/>
</dbReference>